<dbReference type="EMBL" id="MGBR01000001">
    <property type="protein sequence ID" value="OGK73453.1"/>
    <property type="molecule type" value="Genomic_DNA"/>
</dbReference>
<proteinExistence type="predicted"/>
<sequence>MKNNIPPYQNKKQLRQAYQRLGSTRKVARLFNVSNGTIICWMRKFHISREPKLYLSNSNSGRGRLCELYIVEHPYFTMHFKDLGEFDDKSRYDGLWFGDRVNIKSSHSKKKFTFRIKKIKHDVVYYICCIYIDEIDPLIPTEVFIIPAKNSPRTSITATLGSKSKYAQFRLSLKRGKEFTIKSEREYNEKFKKKYRYPTKK</sequence>
<evidence type="ECO:0000313" key="1">
    <source>
        <dbReference type="EMBL" id="OGK73453.1"/>
    </source>
</evidence>
<dbReference type="AlphaFoldDB" id="A0A1F7KZZ9"/>
<protein>
    <submittedName>
        <fullName evidence="1">Uncharacterized protein</fullName>
    </submittedName>
</protein>
<reference evidence="1 2" key="1">
    <citation type="journal article" date="2016" name="Nat. Commun.">
        <title>Thousands of microbial genomes shed light on interconnected biogeochemical processes in an aquifer system.</title>
        <authorList>
            <person name="Anantharaman K."/>
            <person name="Brown C.T."/>
            <person name="Hug L.A."/>
            <person name="Sharon I."/>
            <person name="Castelle C.J."/>
            <person name="Probst A.J."/>
            <person name="Thomas B.C."/>
            <person name="Singh A."/>
            <person name="Wilkins M.J."/>
            <person name="Karaoz U."/>
            <person name="Brodie E.L."/>
            <person name="Williams K.H."/>
            <person name="Hubbard S.S."/>
            <person name="Banfield J.F."/>
        </authorList>
    </citation>
    <scope>NUCLEOTIDE SEQUENCE [LARGE SCALE GENOMIC DNA]</scope>
</reference>
<evidence type="ECO:0000313" key="2">
    <source>
        <dbReference type="Proteomes" id="UP000177050"/>
    </source>
</evidence>
<organism evidence="1 2">
    <name type="scientific">Candidatus Roizmanbacteria bacterium RIFOXYD1_FULL_38_12</name>
    <dbReference type="NCBI Taxonomy" id="1802093"/>
    <lineage>
        <taxon>Bacteria</taxon>
        <taxon>Candidatus Roizmaniibacteriota</taxon>
    </lineage>
</organism>
<name>A0A1F7KZZ9_9BACT</name>
<accession>A0A1F7KZZ9</accession>
<gene>
    <name evidence="1" type="ORF">A3K52_01505</name>
</gene>
<dbReference type="Gene3D" id="1.10.10.60">
    <property type="entry name" value="Homeodomain-like"/>
    <property type="match status" value="1"/>
</dbReference>
<dbReference type="Proteomes" id="UP000177050">
    <property type="component" value="Unassembled WGS sequence"/>
</dbReference>
<comment type="caution">
    <text evidence="1">The sequence shown here is derived from an EMBL/GenBank/DDBJ whole genome shotgun (WGS) entry which is preliminary data.</text>
</comment>